<dbReference type="GO" id="GO:0000703">
    <property type="term" value="F:oxidized pyrimidine nucleobase lesion DNA N-glycosylase activity"/>
    <property type="evidence" value="ECO:0007669"/>
    <property type="project" value="TreeGrafter"/>
</dbReference>
<keyword evidence="6" id="KW-0378">Hydrolase</keyword>
<dbReference type="EC" id="4.2.99.18" evidence="2"/>
<evidence type="ECO:0000256" key="14">
    <source>
        <dbReference type="PROSITE-ProRule" id="PRU00391"/>
    </source>
</evidence>
<dbReference type="SMART" id="SM01232">
    <property type="entry name" value="H2TH"/>
    <property type="match status" value="1"/>
</dbReference>
<evidence type="ECO:0000256" key="13">
    <source>
        <dbReference type="ARBA" id="ARBA00044632"/>
    </source>
</evidence>
<dbReference type="InterPro" id="IPR044090">
    <property type="entry name" value="Nei2_N"/>
</dbReference>
<gene>
    <name evidence="18" type="ORF">EDD33_0903</name>
</gene>
<name>A0A3N2CRT0_9ACTN</name>
<dbReference type="CDD" id="cd08971">
    <property type="entry name" value="AcNei2_N"/>
    <property type="match status" value="1"/>
</dbReference>
<proteinExistence type="inferred from homology"/>
<evidence type="ECO:0000256" key="7">
    <source>
        <dbReference type="ARBA" id="ARBA00022833"/>
    </source>
</evidence>
<feature type="domain" description="Formamidopyrimidine-DNA glycosylase catalytic" evidence="17">
    <location>
        <begin position="2"/>
        <end position="89"/>
    </location>
</feature>
<dbReference type="PROSITE" id="PS51066">
    <property type="entry name" value="ZF_FPG_2"/>
    <property type="match status" value="1"/>
</dbReference>
<dbReference type="EMBL" id="RKHO01000001">
    <property type="protein sequence ID" value="ROR90068.1"/>
    <property type="molecule type" value="Genomic_DNA"/>
</dbReference>
<dbReference type="RefSeq" id="WP_123389283.1">
    <property type="nucleotide sequence ID" value="NZ_RKHO01000001.1"/>
</dbReference>
<feature type="region of interest" description="Disordered" evidence="15">
    <location>
        <begin position="217"/>
        <end position="238"/>
    </location>
</feature>
<reference evidence="18 19" key="1">
    <citation type="submission" date="2018-11" db="EMBL/GenBank/DDBJ databases">
        <title>Sequencing the genomes of 1000 actinobacteria strains.</title>
        <authorList>
            <person name="Klenk H.-P."/>
        </authorList>
    </citation>
    <scope>NUCLEOTIDE SEQUENCE [LARGE SCALE GENOMIC DNA]</scope>
    <source>
        <strain evidence="18 19">DSM 12652</strain>
    </source>
</reference>
<keyword evidence="7" id="KW-0862">Zinc</keyword>
<sequence>MPEGDSVVRAARRLDEGLRGQVLTRSDLRVPSLATRDLRGATVLGTATRGKHLLTRFDSGLTLHTHLKMEGRWDVQRPGARWRRPWHTARVVLGTATTEAVGFSVLLDLVRTDAEDRLVGHLGPDLLGPDWDAPTALANLGDHPERPVVEALLDQRLLAGVGNVFACEICFLAGVDPRDPVALVPDLAALVAVAHEQLLANRDRPFRVTTGDSRALRAARAPRSDYRSGAGGPGSRQGRRYWVYGHRGPCARCGTRLRQADLGPVGRARPTYWCPSCQPPRRVTGAQVGSTA</sequence>
<dbReference type="PANTHER" id="PTHR42697">
    <property type="entry name" value="ENDONUCLEASE 8"/>
    <property type="match status" value="1"/>
</dbReference>
<keyword evidence="10" id="KW-0456">Lyase</keyword>
<keyword evidence="4" id="KW-0227">DNA damage</keyword>
<evidence type="ECO:0000313" key="18">
    <source>
        <dbReference type="EMBL" id="ROR90068.1"/>
    </source>
</evidence>
<keyword evidence="19" id="KW-1185">Reference proteome</keyword>
<evidence type="ECO:0000256" key="11">
    <source>
        <dbReference type="ARBA" id="ARBA00023268"/>
    </source>
</evidence>
<dbReference type="Gene3D" id="1.10.8.50">
    <property type="match status" value="1"/>
</dbReference>
<evidence type="ECO:0000256" key="12">
    <source>
        <dbReference type="ARBA" id="ARBA00023295"/>
    </source>
</evidence>
<keyword evidence="18" id="KW-0255">Endonuclease</keyword>
<keyword evidence="8" id="KW-0238">DNA-binding</keyword>
<dbReference type="AlphaFoldDB" id="A0A3N2CRT0"/>
<evidence type="ECO:0000256" key="1">
    <source>
        <dbReference type="ARBA" id="ARBA00009409"/>
    </source>
</evidence>
<keyword evidence="18" id="KW-0540">Nuclease</keyword>
<evidence type="ECO:0000256" key="15">
    <source>
        <dbReference type="SAM" id="MobiDB-lite"/>
    </source>
</evidence>
<dbReference type="PROSITE" id="PS01242">
    <property type="entry name" value="ZF_FPG_1"/>
    <property type="match status" value="1"/>
</dbReference>
<dbReference type="PANTHER" id="PTHR42697:SF1">
    <property type="entry name" value="ENDONUCLEASE 8"/>
    <property type="match status" value="1"/>
</dbReference>
<evidence type="ECO:0000256" key="5">
    <source>
        <dbReference type="ARBA" id="ARBA00022771"/>
    </source>
</evidence>
<dbReference type="GO" id="GO:0008270">
    <property type="term" value="F:zinc ion binding"/>
    <property type="evidence" value="ECO:0007669"/>
    <property type="project" value="UniProtKB-KW"/>
</dbReference>
<dbReference type="GO" id="GO:0003684">
    <property type="term" value="F:damaged DNA binding"/>
    <property type="evidence" value="ECO:0007669"/>
    <property type="project" value="InterPro"/>
</dbReference>
<evidence type="ECO:0000313" key="19">
    <source>
        <dbReference type="Proteomes" id="UP000281738"/>
    </source>
</evidence>
<protein>
    <recommendedName>
        <fullName evidence="2">DNA-(apurinic or apyrimidinic site) lyase</fullName>
        <ecNumber evidence="2">4.2.99.18</ecNumber>
    </recommendedName>
</protein>
<keyword evidence="5 14" id="KW-0863">Zinc-finger</keyword>
<evidence type="ECO:0000256" key="4">
    <source>
        <dbReference type="ARBA" id="ARBA00022763"/>
    </source>
</evidence>
<accession>A0A3N2CRT0</accession>
<organism evidence="18 19">
    <name type="scientific">Nocardioides aurantiacus</name>
    <dbReference type="NCBI Taxonomy" id="86796"/>
    <lineage>
        <taxon>Bacteria</taxon>
        <taxon>Bacillati</taxon>
        <taxon>Actinomycetota</taxon>
        <taxon>Actinomycetes</taxon>
        <taxon>Propionibacteriales</taxon>
        <taxon>Nocardioidaceae</taxon>
        <taxon>Nocardioides</taxon>
    </lineage>
</organism>
<dbReference type="Proteomes" id="UP000281738">
    <property type="component" value="Unassembled WGS sequence"/>
</dbReference>
<dbReference type="InterPro" id="IPR035937">
    <property type="entry name" value="FPG_N"/>
</dbReference>
<evidence type="ECO:0000256" key="9">
    <source>
        <dbReference type="ARBA" id="ARBA00023204"/>
    </source>
</evidence>
<comment type="caution">
    <text evidence="18">The sequence shown here is derived from an EMBL/GenBank/DDBJ whole genome shotgun (WGS) entry which is preliminary data.</text>
</comment>
<evidence type="ECO:0000256" key="3">
    <source>
        <dbReference type="ARBA" id="ARBA00022723"/>
    </source>
</evidence>
<evidence type="ECO:0000259" key="17">
    <source>
        <dbReference type="PROSITE" id="PS51068"/>
    </source>
</evidence>
<evidence type="ECO:0000256" key="8">
    <source>
        <dbReference type="ARBA" id="ARBA00023125"/>
    </source>
</evidence>
<keyword evidence="3" id="KW-0479">Metal-binding</keyword>
<comment type="similarity">
    <text evidence="1">Belongs to the FPG family.</text>
</comment>
<evidence type="ECO:0000256" key="6">
    <source>
        <dbReference type="ARBA" id="ARBA00022801"/>
    </source>
</evidence>
<keyword evidence="9" id="KW-0234">DNA repair</keyword>
<keyword evidence="12" id="KW-0326">Glycosidase</keyword>
<comment type="catalytic activity">
    <reaction evidence="13">
        <text>2'-deoxyribonucleotide-(2'-deoxyribose 5'-phosphate)-2'-deoxyribonucleotide-DNA = a 3'-end 2'-deoxyribonucleotide-(2,3-dehydro-2,3-deoxyribose 5'-phosphate)-DNA + a 5'-end 5'-phospho-2'-deoxyribonucleoside-DNA + H(+)</text>
        <dbReference type="Rhea" id="RHEA:66592"/>
        <dbReference type="Rhea" id="RHEA-COMP:13180"/>
        <dbReference type="Rhea" id="RHEA-COMP:16897"/>
        <dbReference type="Rhea" id="RHEA-COMP:17067"/>
        <dbReference type="ChEBI" id="CHEBI:15378"/>
        <dbReference type="ChEBI" id="CHEBI:136412"/>
        <dbReference type="ChEBI" id="CHEBI:157695"/>
        <dbReference type="ChEBI" id="CHEBI:167181"/>
        <dbReference type="EC" id="4.2.99.18"/>
    </reaction>
</comment>
<evidence type="ECO:0000256" key="10">
    <source>
        <dbReference type="ARBA" id="ARBA00023239"/>
    </source>
</evidence>
<dbReference type="InterPro" id="IPR000214">
    <property type="entry name" value="Znf_DNA_glyclase/AP_lyase"/>
</dbReference>
<dbReference type="InterPro" id="IPR010979">
    <property type="entry name" value="Ribosomal_uS13-like_H2TH"/>
</dbReference>
<dbReference type="OrthoDB" id="9800855at2"/>
<feature type="domain" description="FPG-type" evidence="16">
    <location>
        <begin position="242"/>
        <end position="279"/>
    </location>
</feature>
<keyword evidence="11" id="KW-0511">Multifunctional enzyme</keyword>
<dbReference type="SMART" id="SM00898">
    <property type="entry name" value="Fapy_DNA_glyco"/>
    <property type="match status" value="1"/>
</dbReference>
<dbReference type="InterPro" id="IPR015887">
    <property type="entry name" value="DNA_glyclase_Znf_dom_DNA_BS"/>
</dbReference>
<dbReference type="SUPFAM" id="SSF46946">
    <property type="entry name" value="S13-like H2TH domain"/>
    <property type="match status" value="1"/>
</dbReference>
<dbReference type="SUPFAM" id="SSF81624">
    <property type="entry name" value="N-terminal domain of MutM-like DNA repair proteins"/>
    <property type="match status" value="1"/>
</dbReference>
<evidence type="ECO:0000256" key="2">
    <source>
        <dbReference type="ARBA" id="ARBA00012720"/>
    </source>
</evidence>
<dbReference type="PROSITE" id="PS51068">
    <property type="entry name" value="FPG_CAT"/>
    <property type="match status" value="1"/>
</dbReference>
<dbReference type="SUPFAM" id="SSF57716">
    <property type="entry name" value="Glucocorticoid receptor-like (DNA-binding domain)"/>
    <property type="match status" value="1"/>
</dbReference>
<dbReference type="InterPro" id="IPR015886">
    <property type="entry name" value="H2TH_FPG"/>
</dbReference>
<dbReference type="InterPro" id="IPR012319">
    <property type="entry name" value="FPG_cat"/>
</dbReference>
<dbReference type="Gene3D" id="3.20.190.10">
    <property type="entry name" value="MutM-like, N-terminal"/>
    <property type="match status" value="1"/>
</dbReference>
<evidence type="ECO:0000259" key="16">
    <source>
        <dbReference type="PROSITE" id="PS51066"/>
    </source>
</evidence>
<dbReference type="Pfam" id="PF01149">
    <property type="entry name" value="Fapy_DNA_glyco"/>
    <property type="match status" value="1"/>
</dbReference>
<dbReference type="GO" id="GO:0006284">
    <property type="term" value="P:base-excision repair"/>
    <property type="evidence" value="ECO:0007669"/>
    <property type="project" value="InterPro"/>
</dbReference>
<dbReference type="GO" id="GO:0140078">
    <property type="term" value="F:class I DNA-(apurinic or apyrimidinic site) endonuclease activity"/>
    <property type="evidence" value="ECO:0007669"/>
    <property type="project" value="UniProtKB-EC"/>
</dbReference>